<gene>
    <name evidence="3" type="ORF">ACFOMF_10415</name>
</gene>
<sequence>MKRTLLAIALANIPALALAQASGTPEPASLAQPEATQAATPPPGPRKPFPHITLKSDDGATSLDLGGALRMNYRDEDWETTENNGRFLFDTFRVDVRARHKDFFADVNYWFQDEGKHAVDRGFVGYDVSPNASIQLGAPFKPFGLEPYPQFGWSFHIPFFLGYGVNAGAGIKYNYKDADWDLQAGYFPRMLPSSIRYAPEVGRYSDLKENAIAFVHGAQDNEKRDQVNLRLARTFTSGDWKSEIGGSLAGSRLYNATTRDDGSYWAAGLHGVFNKGPWTLTTQGIRYEFDAKNPDGVADNQILMGGNGLTPAFMIAAEGTIASLNVGYDIATPGMGMLKKIKLYNDYSRLFKDESGWADSQMYTAGVQFIALPIIGWLDFTWGKNANPFGGAENGTGWTSASSVGSDDWYFRTNLNLGYYF</sequence>
<reference evidence="4" key="1">
    <citation type="journal article" date="2019" name="Int. J. Syst. Evol. Microbiol.">
        <title>The Global Catalogue of Microorganisms (GCM) 10K type strain sequencing project: providing services to taxonomists for standard genome sequencing and annotation.</title>
        <authorList>
            <consortium name="The Broad Institute Genomics Platform"/>
            <consortium name="The Broad Institute Genome Sequencing Center for Infectious Disease"/>
            <person name="Wu L."/>
            <person name="Ma J."/>
        </authorList>
    </citation>
    <scope>NUCLEOTIDE SEQUENCE [LARGE SCALE GENOMIC DNA]</scope>
    <source>
        <strain evidence="4">KCTC 42447</strain>
    </source>
</reference>
<protein>
    <submittedName>
        <fullName evidence="3">Uncharacterized protein</fullName>
    </submittedName>
</protein>
<organism evidence="3 4">
    <name type="scientific">Stutzerimonas tarimensis</name>
    <dbReference type="NCBI Taxonomy" id="1507735"/>
    <lineage>
        <taxon>Bacteria</taxon>
        <taxon>Pseudomonadati</taxon>
        <taxon>Pseudomonadota</taxon>
        <taxon>Gammaproteobacteria</taxon>
        <taxon>Pseudomonadales</taxon>
        <taxon>Pseudomonadaceae</taxon>
        <taxon>Stutzerimonas</taxon>
    </lineage>
</organism>
<evidence type="ECO:0000313" key="3">
    <source>
        <dbReference type="EMBL" id="MFC3608190.1"/>
    </source>
</evidence>
<evidence type="ECO:0000256" key="2">
    <source>
        <dbReference type="SAM" id="SignalP"/>
    </source>
</evidence>
<accession>A0ABV7T794</accession>
<dbReference type="SUPFAM" id="SSF56935">
    <property type="entry name" value="Porins"/>
    <property type="match status" value="1"/>
</dbReference>
<keyword evidence="2" id="KW-0732">Signal</keyword>
<feature type="signal peptide" evidence="2">
    <location>
        <begin position="1"/>
        <end position="19"/>
    </location>
</feature>
<evidence type="ECO:0000256" key="1">
    <source>
        <dbReference type="SAM" id="MobiDB-lite"/>
    </source>
</evidence>
<keyword evidence="4" id="KW-1185">Reference proteome</keyword>
<feature type="region of interest" description="Disordered" evidence="1">
    <location>
        <begin position="24"/>
        <end position="50"/>
    </location>
</feature>
<name>A0ABV7T794_9GAMM</name>
<proteinExistence type="predicted"/>
<comment type="caution">
    <text evidence="3">The sequence shown here is derived from an EMBL/GenBank/DDBJ whole genome shotgun (WGS) entry which is preliminary data.</text>
</comment>
<evidence type="ECO:0000313" key="4">
    <source>
        <dbReference type="Proteomes" id="UP001595630"/>
    </source>
</evidence>
<dbReference type="RefSeq" id="WP_386364499.1">
    <property type="nucleotide sequence ID" value="NZ_JBHRXZ010000022.1"/>
</dbReference>
<dbReference type="Proteomes" id="UP001595630">
    <property type="component" value="Unassembled WGS sequence"/>
</dbReference>
<dbReference type="EMBL" id="JBHRXZ010000022">
    <property type="protein sequence ID" value="MFC3608190.1"/>
    <property type="molecule type" value="Genomic_DNA"/>
</dbReference>
<feature type="chain" id="PRO_5047499691" evidence="2">
    <location>
        <begin position="20"/>
        <end position="421"/>
    </location>
</feature>